<dbReference type="EMBL" id="JAPNKA010000001">
    <property type="protein sequence ID" value="MCY1083131.1"/>
    <property type="molecule type" value="Genomic_DNA"/>
</dbReference>
<feature type="region of interest" description="Disordered" evidence="3">
    <location>
        <begin position="223"/>
        <end position="242"/>
    </location>
</feature>
<feature type="compositionally biased region" description="Basic and acidic residues" evidence="3">
    <location>
        <begin position="1"/>
        <end position="13"/>
    </location>
</feature>
<dbReference type="InterPro" id="IPR046342">
    <property type="entry name" value="CBS_dom_sf"/>
</dbReference>
<keyword evidence="6" id="KW-1185">Reference proteome</keyword>
<feature type="domain" description="CBS" evidence="4">
    <location>
        <begin position="320"/>
        <end position="376"/>
    </location>
</feature>
<reference evidence="5 6" key="1">
    <citation type="submission" date="2022-11" db="EMBL/GenBank/DDBJ databases">
        <title>Minimal conservation of predation-associated metabolite biosynthetic gene clusters underscores biosynthetic potential of Myxococcota including descriptions for ten novel species: Archangium lansinium sp. nov., Myxococcus landrumus sp. nov., Nannocystis bai.</title>
        <authorList>
            <person name="Ahearne A."/>
            <person name="Stevens C."/>
            <person name="Phillips K."/>
        </authorList>
    </citation>
    <scope>NUCLEOTIDE SEQUENCE [LARGE SCALE GENOMIC DNA]</scope>
    <source>
        <strain evidence="5 6">MIWBW</strain>
    </source>
</reference>
<evidence type="ECO:0000256" key="3">
    <source>
        <dbReference type="SAM" id="MobiDB-lite"/>
    </source>
</evidence>
<dbReference type="Pfam" id="PF00571">
    <property type="entry name" value="CBS"/>
    <property type="match status" value="2"/>
</dbReference>
<dbReference type="SMART" id="SM00116">
    <property type="entry name" value="CBS"/>
    <property type="match status" value="2"/>
</dbReference>
<feature type="compositionally biased region" description="Basic and acidic residues" evidence="3">
    <location>
        <begin position="24"/>
        <end position="43"/>
    </location>
</feature>
<gene>
    <name evidence="5" type="ORF">OV287_52720</name>
</gene>
<organism evidence="5 6">
    <name type="scientific">Archangium lansingense</name>
    <dbReference type="NCBI Taxonomy" id="2995310"/>
    <lineage>
        <taxon>Bacteria</taxon>
        <taxon>Pseudomonadati</taxon>
        <taxon>Myxococcota</taxon>
        <taxon>Myxococcia</taxon>
        <taxon>Myxococcales</taxon>
        <taxon>Cystobacterineae</taxon>
        <taxon>Archangiaceae</taxon>
        <taxon>Archangium</taxon>
    </lineage>
</organism>
<accession>A0ABT4AN78</accession>
<proteinExistence type="predicted"/>
<dbReference type="Proteomes" id="UP001207654">
    <property type="component" value="Unassembled WGS sequence"/>
</dbReference>
<feature type="compositionally biased region" description="Basic residues" evidence="3">
    <location>
        <begin position="94"/>
        <end position="103"/>
    </location>
</feature>
<evidence type="ECO:0000256" key="1">
    <source>
        <dbReference type="ARBA" id="ARBA00023122"/>
    </source>
</evidence>
<dbReference type="PANTHER" id="PTHR43080:SF2">
    <property type="entry name" value="CBS DOMAIN-CONTAINING PROTEIN"/>
    <property type="match status" value="1"/>
</dbReference>
<sequence length="394" mass="44818">MAQRHTDDGRDTPARNSPPNGTPGERERRAAEAPPGSRERSESDVTGWSTERDEPPEVREGRFHRAAQLRMAQPRTEEGAPPPEVDTRFERSPQRRRFFHLGRGRPVERPGRPPSVPHGPYGRDDRALDDASGMGSGPLMGEQESYHSLEENHPPREYRPWDRTGTDTGDRLPYDERGGREPRDRSRGVRDARGGSEPGGREAHTWEDRPGMEPREGMGEYSGLVGMGQPVPPRTETQRRGRWKREPLNAREIMTRQVKSAHLESSLREVARIMKEEDCGIVPVVDKQGRLRGLITDRDLVIRTLAEGRPPDNMHARDIMTDDVEAVTPDEDIHSIIALMGRRQVRRVPVVERDDRLVGIISMADIATRADYDEELQQALDHISSRRSFWSRLY</sequence>
<dbReference type="InterPro" id="IPR051257">
    <property type="entry name" value="Diverse_CBS-Domain"/>
</dbReference>
<comment type="caution">
    <text evidence="5">The sequence shown here is derived from an EMBL/GenBank/DDBJ whole genome shotgun (WGS) entry which is preliminary data.</text>
</comment>
<dbReference type="InterPro" id="IPR000644">
    <property type="entry name" value="CBS_dom"/>
</dbReference>
<name>A0ABT4AN78_9BACT</name>
<evidence type="ECO:0000259" key="4">
    <source>
        <dbReference type="PROSITE" id="PS51371"/>
    </source>
</evidence>
<feature type="domain" description="CBS" evidence="4">
    <location>
        <begin position="254"/>
        <end position="311"/>
    </location>
</feature>
<dbReference type="PANTHER" id="PTHR43080">
    <property type="entry name" value="CBS DOMAIN-CONTAINING PROTEIN CBSX3, MITOCHONDRIAL"/>
    <property type="match status" value="1"/>
</dbReference>
<protein>
    <submittedName>
        <fullName evidence="5">CBS domain-containing protein</fullName>
    </submittedName>
</protein>
<evidence type="ECO:0000313" key="6">
    <source>
        <dbReference type="Proteomes" id="UP001207654"/>
    </source>
</evidence>
<dbReference type="Gene3D" id="3.10.580.10">
    <property type="entry name" value="CBS-domain"/>
    <property type="match status" value="1"/>
</dbReference>
<dbReference type="PROSITE" id="PS51371">
    <property type="entry name" value="CBS"/>
    <property type="match status" value="2"/>
</dbReference>
<feature type="compositionally biased region" description="Basic and acidic residues" evidence="3">
    <location>
        <begin position="144"/>
        <end position="215"/>
    </location>
</feature>
<dbReference type="SUPFAM" id="SSF54631">
    <property type="entry name" value="CBS-domain pair"/>
    <property type="match status" value="1"/>
</dbReference>
<evidence type="ECO:0000313" key="5">
    <source>
        <dbReference type="EMBL" id="MCY1083131.1"/>
    </source>
</evidence>
<feature type="region of interest" description="Disordered" evidence="3">
    <location>
        <begin position="1"/>
        <end position="215"/>
    </location>
</feature>
<keyword evidence="1 2" id="KW-0129">CBS domain</keyword>
<evidence type="ECO:0000256" key="2">
    <source>
        <dbReference type="PROSITE-ProRule" id="PRU00703"/>
    </source>
</evidence>
<dbReference type="RefSeq" id="WP_267541674.1">
    <property type="nucleotide sequence ID" value="NZ_JAPNKA010000001.1"/>
</dbReference>
<feature type="compositionally biased region" description="Basic and acidic residues" evidence="3">
    <location>
        <begin position="50"/>
        <end position="63"/>
    </location>
</feature>